<proteinExistence type="predicted"/>
<reference evidence="1 2" key="1">
    <citation type="submission" date="2017-08" db="EMBL/GenBank/DDBJ databases">
        <title>Pusillimonas indicus sp. nov., a member of the family Alcaligenaceae isolated from surface seawater.</title>
        <authorList>
            <person name="Li J."/>
        </authorList>
    </citation>
    <scope>NUCLEOTIDE SEQUENCE [LARGE SCALE GENOMIC DNA]</scope>
    <source>
        <strain evidence="1 2">L52-1-41</strain>
    </source>
</reference>
<dbReference type="PIRSF" id="PIRSF028304">
    <property type="entry name" value="UCP028304"/>
    <property type="match status" value="1"/>
</dbReference>
<name>A0A3A1YVY9_9BURK</name>
<sequence>MATSFNRFYATELARLRANSLEFAQTNPAVAPMLGAVTTDPDVERLLEGVAFLNGLTLQKLDDEFPEIVQELASVLVPQFLRPLPAASLISFTPKTQLSEPAVIPTGTEIGAAPVDGISCKFRTTADIHAHPITLETVLSDQLSDGNQVLWLQFKTSEESDGMLLPPRLRLFLAQEHSSAANLFMLLGTQLKSIRLLDAHGQSVVLSPKVHFPAFDEPLLPYPDNAFPAFGWLQELLFFPQKFLFFEIADIEKGRGTLQGDKFRIEFVFHKSPVPLPDLAARDFALNVAPVVNLFEHEAEPINLNHETSEYLVLPSGAHKRQFQIYSIDTVTGYVQGNARNKDYVPFSLLTHDKDRSQASYRTSMRPSLVGETIDTYLSVVYDQNDNPENETLSVSLTCTNRYLPESLKLGDISKPTSTSPERFTFRNITPVTASIDPPSGEKLLWDVISHTTLNLLSLSGVENLKGILRLYNSTCTHDRATRSANDRQIDGLAELQVTRETRLVRGAMMQGQHVVLTCEEKNWASPGALYLWGSVLDRFLSCYAGINSYTRFEIRDKNTGTEFKWPIRMGQKPLL</sequence>
<evidence type="ECO:0000313" key="1">
    <source>
        <dbReference type="EMBL" id="RIY42372.1"/>
    </source>
</evidence>
<dbReference type="NCBIfam" id="TIGR03359">
    <property type="entry name" value="VI_chp_6"/>
    <property type="match status" value="1"/>
</dbReference>
<dbReference type="InterPro" id="IPR010272">
    <property type="entry name" value="T6SS_TssF"/>
</dbReference>
<dbReference type="EMBL" id="NQYH01000001">
    <property type="protein sequence ID" value="RIY42372.1"/>
    <property type="molecule type" value="Genomic_DNA"/>
</dbReference>
<evidence type="ECO:0000313" key="2">
    <source>
        <dbReference type="Proteomes" id="UP000266206"/>
    </source>
</evidence>
<dbReference type="PANTHER" id="PTHR35370:SF1">
    <property type="entry name" value="TYPE VI SECRETION SYSTEM COMPONENT TSSF1"/>
    <property type="match status" value="1"/>
</dbReference>
<dbReference type="AlphaFoldDB" id="A0A3A1YVY9"/>
<dbReference type="Pfam" id="PF05947">
    <property type="entry name" value="T6SS_TssF"/>
    <property type="match status" value="1"/>
</dbReference>
<comment type="caution">
    <text evidence="1">The sequence shown here is derived from an EMBL/GenBank/DDBJ whole genome shotgun (WGS) entry which is preliminary data.</text>
</comment>
<accession>A0A3A1YVY9</accession>
<dbReference type="RefSeq" id="WP_119515429.1">
    <property type="nucleotide sequence ID" value="NZ_NQYH01000001.1"/>
</dbReference>
<dbReference type="Proteomes" id="UP000266206">
    <property type="component" value="Unassembled WGS sequence"/>
</dbReference>
<dbReference type="OrthoDB" id="9763676at2"/>
<organism evidence="1 2">
    <name type="scientific">Neopusillimonas maritima</name>
    <dbReference type="NCBI Taxonomy" id="2026239"/>
    <lineage>
        <taxon>Bacteria</taxon>
        <taxon>Pseudomonadati</taxon>
        <taxon>Pseudomonadota</taxon>
        <taxon>Betaproteobacteria</taxon>
        <taxon>Burkholderiales</taxon>
        <taxon>Alcaligenaceae</taxon>
        <taxon>Neopusillimonas</taxon>
    </lineage>
</organism>
<dbReference type="PANTHER" id="PTHR35370">
    <property type="entry name" value="CYTOPLASMIC PROTEIN-RELATED-RELATED"/>
    <property type="match status" value="1"/>
</dbReference>
<protein>
    <submittedName>
        <fullName evidence="1">Type VI secretion system ImpG/VasA family protein</fullName>
    </submittedName>
</protein>
<gene>
    <name evidence="1" type="primary">vasA</name>
    <name evidence="1" type="ORF">CJP73_02785</name>
</gene>